<keyword evidence="2" id="KW-0547">Nucleotide-binding</keyword>
<proteinExistence type="inferred from homology"/>
<dbReference type="Gene3D" id="3.40.50.300">
    <property type="entry name" value="P-loop containing nucleotide triphosphate hydrolases"/>
    <property type="match status" value="1"/>
</dbReference>
<dbReference type="InterPro" id="IPR007861">
    <property type="entry name" value="DNA_mismatch_repair_MutS_clamp"/>
</dbReference>
<evidence type="ECO:0000256" key="5">
    <source>
        <dbReference type="ARBA" id="ARBA00023254"/>
    </source>
</evidence>
<dbReference type="SUPFAM" id="SSF48334">
    <property type="entry name" value="DNA repair protein MutS, domain III"/>
    <property type="match status" value="1"/>
</dbReference>
<comment type="similarity">
    <text evidence="1">Belongs to the DNA mismatch repair MutS family.</text>
</comment>
<organism evidence="8 9">
    <name type="scientific">Plectosphaerella cucumerina</name>
    <dbReference type="NCBI Taxonomy" id="40658"/>
    <lineage>
        <taxon>Eukaryota</taxon>
        <taxon>Fungi</taxon>
        <taxon>Dikarya</taxon>
        <taxon>Ascomycota</taxon>
        <taxon>Pezizomycotina</taxon>
        <taxon>Sordariomycetes</taxon>
        <taxon>Hypocreomycetidae</taxon>
        <taxon>Glomerellales</taxon>
        <taxon>Plectosphaerellaceae</taxon>
        <taxon>Plectosphaerella</taxon>
    </lineage>
</organism>
<dbReference type="Gene3D" id="3.30.420.110">
    <property type="entry name" value="MutS, connector domain"/>
    <property type="match status" value="1"/>
</dbReference>
<dbReference type="InterPro" id="IPR000432">
    <property type="entry name" value="DNA_mismatch_repair_MutS_C"/>
</dbReference>
<dbReference type="OrthoDB" id="276261at2759"/>
<evidence type="ECO:0000256" key="4">
    <source>
        <dbReference type="ARBA" id="ARBA00023125"/>
    </source>
</evidence>
<dbReference type="PANTHER" id="PTHR11361">
    <property type="entry name" value="DNA MISMATCH REPAIR PROTEIN MUTS FAMILY MEMBER"/>
    <property type="match status" value="1"/>
</dbReference>
<dbReference type="EMBL" id="JAGPXD010000002">
    <property type="protein sequence ID" value="KAH7369345.1"/>
    <property type="molecule type" value="Genomic_DNA"/>
</dbReference>
<name>A0A8K0X7F8_9PEZI</name>
<comment type="caution">
    <text evidence="8">The sequence shown here is derived from an EMBL/GenBank/DDBJ whole genome shotgun (WGS) entry which is preliminary data.</text>
</comment>
<dbReference type="GO" id="GO:0006298">
    <property type="term" value="P:mismatch repair"/>
    <property type="evidence" value="ECO:0007669"/>
    <property type="project" value="InterPro"/>
</dbReference>
<dbReference type="GO" id="GO:0030983">
    <property type="term" value="F:mismatched DNA binding"/>
    <property type="evidence" value="ECO:0007669"/>
    <property type="project" value="InterPro"/>
</dbReference>
<dbReference type="SMART" id="SM00533">
    <property type="entry name" value="MUTSd"/>
    <property type="match status" value="1"/>
</dbReference>
<dbReference type="InterPro" id="IPR017261">
    <property type="entry name" value="DNA_mismatch_repair_MutS/MSH"/>
</dbReference>
<dbReference type="PANTHER" id="PTHR11361:SF21">
    <property type="entry name" value="MUTS PROTEIN HOMOLOG 4"/>
    <property type="match status" value="1"/>
</dbReference>
<evidence type="ECO:0000256" key="2">
    <source>
        <dbReference type="ARBA" id="ARBA00022741"/>
    </source>
</evidence>
<dbReference type="GO" id="GO:0005524">
    <property type="term" value="F:ATP binding"/>
    <property type="evidence" value="ECO:0007669"/>
    <property type="project" value="UniProtKB-KW"/>
</dbReference>
<reference evidence="8" key="1">
    <citation type="journal article" date="2021" name="Nat. Commun.">
        <title>Genetic determinants of endophytism in the Arabidopsis root mycobiome.</title>
        <authorList>
            <person name="Mesny F."/>
            <person name="Miyauchi S."/>
            <person name="Thiergart T."/>
            <person name="Pickel B."/>
            <person name="Atanasova L."/>
            <person name="Karlsson M."/>
            <person name="Huettel B."/>
            <person name="Barry K.W."/>
            <person name="Haridas S."/>
            <person name="Chen C."/>
            <person name="Bauer D."/>
            <person name="Andreopoulos W."/>
            <person name="Pangilinan J."/>
            <person name="LaButti K."/>
            <person name="Riley R."/>
            <person name="Lipzen A."/>
            <person name="Clum A."/>
            <person name="Drula E."/>
            <person name="Henrissat B."/>
            <person name="Kohler A."/>
            <person name="Grigoriev I.V."/>
            <person name="Martin F.M."/>
            <person name="Hacquard S."/>
        </authorList>
    </citation>
    <scope>NUCLEOTIDE SEQUENCE</scope>
    <source>
        <strain evidence="8">MPI-CAGE-AT-0016</strain>
    </source>
</reference>
<feature type="compositionally biased region" description="Acidic residues" evidence="6">
    <location>
        <begin position="828"/>
        <end position="842"/>
    </location>
</feature>
<dbReference type="PIRSF" id="PIRSF037677">
    <property type="entry name" value="DNA_mis_repair_Msh6"/>
    <property type="match status" value="1"/>
</dbReference>
<protein>
    <submittedName>
        <fullName evidence="8">Muts domain V</fullName>
    </submittedName>
</protein>
<dbReference type="Pfam" id="PF00488">
    <property type="entry name" value="MutS_V"/>
    <property type="match status" value="1"/>
</dbReference>
<dbReference type="SUPFAM" id="SSF52540">
    <property type="entry name" value="P-loop containing nucleoside triphosphate hydrolases"/>
    <property type="match status" value="1"/>
</dbReference>
<dbReference type="Pfam" id="PF05190">
    <property type="entry name" value="MutS_IV"/>
    <property type="match status" value="1"/>
</dbReference>
<dbReference type="GO" id="GO:0007131">
    <property type="term" value="P:reciprocal meiotic recombination"/>
    <property type="evidence" value="ECO:0007669"/>
    <property type="project" value="TreeGrafter"/>
</dbReference>
<dbReference type="SMART" id="SM00534">
    <property type="entry name" value="MUTSac"/>
    <property type="match status" value="1"/>
</dbReference>
<accession>A0A8K0X7F8</accession>
<dbReference type="Pfam" id="PF05192">
    <property type="entry name" value="MutS_III"/>
    <property type="match status" value="1"/>
</dbReference>
<dbReference type="InterPro" id="IPR027417">
    <property type="entry name" value="P-loop_NTPase"/>
</dbReference>
<gene>
    <name evidence="8" type="ORF">B0T11DRAFT_327438</name>
</gene>
<evidence type="ECO:0000256" key="1">
    <source>
        <dbReference type="ARBA" id="ARBA00006271"/>
    </source>
</evidence>
<dbReference type="InterPro" id="IPR007860">
    <property type="entry name" value="DNA_mmatch_repair_MutS_con_dom"/>
</dbReference>
<dbReference type="Proteomes" id="UP000813385">
    <property type="component" value="Unassembled WGS sequence"/>
</dbReference>
<dbReference type="InterPro" id="IPR007696">
    <property type="entry name" value="DNA_mismatch_repair_MutS_core"/>
</dbReference>
<dbReference type="GO" id="GO:0005634">
    <property type="term" value="C:nucleus"/>
    <property type="evidence" value="ECO:0007669"/>
    <property type="project" value="TreeGrafter"/>
</dbReference>
<keyword evidence="4" id="KW-0238">DNA-binding</keyword>
<dbReference type="InterPro" id="IPR045076">
    <property type="entry name" value="MutS"/>
</dbReference>
<keyword evidence="3" id="KW-0067">ATP-binding</keyword>
<dbReference type="AlphaFoldDB" id="A0A8K0X7F8"/>
<keyword evidence="5" id="KW-0469">Meiosis</keyword>
<dbReference type="InterPro" id="IPR036187">
    <property type="entry name" value="DNA_mismatch_repair_MutS_sf"/>
</dbReference>
<evidence type="ECO:0000313" key="9">
    <source>
        <dbReference type="Proteomes" id="UP000813385"/>
    </source>
</evidence>
<sequence length="850" mass="94962">MTSHDDVVRRPVHRDPILRTRSTISSASSAYFSGVPTQSLASTSLIPRNYTASSAYPPNVFGDGRIDHEARGVSPSVGVAFVNISTGEVILSKISDSQFYVKTIHKLDILEPAQILLVSSVCPPNPKSNLYDLIEEHLTDSKIVPFDRKHWSETEGLECIRKLASHEDAEAVKVAIQGNYYTTCALAAVIKYLESEVSLKIVPHSLRIRYEPSEDTMMIDTSAIRSLELIQNLRSSKSKNSLYGLLNHTQTPMGARLLRNNLIQPSTRVDSYLEPRYEAVSELIDSEDMLVNVRKALKAFNDVEGMLSKLVILPREPSLEASEYALNQVISVKAFLSAVPDLLQALSPARCGLLEKIRDLCRPQMMSQVKELISVHIEEDITLMRTPLEMRNSRMFAVKSGVNGLLDVSRKTYSECTKDVMRYVEELGATYDIEAKVKYDPRRHYWIQLRAADFEDKSVPTIFVNLHKKKGFIECLTLHLKKLNHRIHDSVVEAVQLGDAIIQELLDSIRTQVQHMFRVCESVALLDMLSAFAHVSIIREYIKPDMTGTLGLTAARHPVMDKTIEDRIVPNDFYASEEHRFQIITGCNMSGKSTYLRTVALLQVMAQIGCFVPAEYAAFPIIHSLFARVTTDDSIEANMSTFSLEMREMAFILRNVNEKSMVIIDELGRGTSTRDGLSIAIAMAEALIQSQACVWFATHFTDLGSVSDEHYGLTLAKAVGLPGNFLDKAEEVSRSLRQQRDSQKQSSEGRKLVRRRKLILNLHEQLKHAAAAEMKGPSLSEYLVQLQEEFITRMAAIEEGVSVADVASSASQDDMQFDGSRGAATEVAGEDEFDDEGLDDESLWGSSVMN</sequence>
<dbReference type="Gene3D" id="1.10.1420.10">
    <property type="match status" value="2"/>
</dbReference>
<dbReference type="Pfam" id="PF05188">
    <property type="entry name" value="MutS_II"/>
    <property type="match status" value="1"/>
</dbReference>
<evidence type="ECO:0000256" key="6">
    <source>
        <dbReference type="SAM" id="MobiDB-lite"/>
    </source>
</evidence>
<evidence type="ECO:0000256" key="3">
    <source>
        <dbReference type="ARBA" id="ARBA00022840"/>
    </source>
</evidence>
<keyword evidence="9" id="KW-1185">Reference proteome</keyword>
<dbReference type="GO" id="GO:0140664">
    <property type="term" value="F:ATP-dependent DNA damage sensor activity"/>
    <property type="evidence" value="ECO:0007669"/>
    <property type="project" value="InterPro"/>
</dbReference>
<evidence type="ECO:0000313" key="8">
    <source>
        <dbReference type="EMBL" id="KAH7369345.1"/>
    </source>
</evidence>
<evidence type="ECO:0000259" key="7">
    <source>
        <dbReference type="PROSITE" id="PS00486"/>
    </source>
</evidence>
<dbReference type="InterPro" id="IPR036678">
    <property type="entry name" value="MutS_con_dom_sf"/>
</dbReference>
<feature type="domain" description="DNA mismatch repair proteins mutS family" evidence="7">
    <location>
        <begin position="660"/>
        <end position="676"/>
    </location>
</feature>
<feature type="region of interest" description="Disordered" evidence="6">
    <location>
        <begin position="732"/>
        <end position="751"/>
    </location>
</feature>
<dbReference type="SUPFAM" id="SSF53150">
    <property type="entry name" value="DNA repair protein MutS, domain II"/>
    <property type="match status" value="1"/>
</dbReference>
<dbReference type="PROSITE" id="PS00486">
    <property type="entry name" value="DNA_MISMATCH_REPAIR_2"/>
    <property type="match status" value="1"/>
</dbReference>
<feature type="region of interest" description="Disordered" evidence="6">
    <location>
        <begin position="809"/>
        <end position="850"/>
    </location>
</feature>